<evidence type="ECO:0000313" key="2">
    <source>
        <dbReference type="EMBL" id="EGD47082.1"/>
    </source>
</evidence>
<feature type="region of interest" description="Disordered" evidence="1">
    <location>
        <begin position="306"/>
        <end position="345"/>
    </location>
</feature>
<dbReference type="Proteomes" id="UP000003860">
    <property type="component" value="Unassembled WGS sequence"/>
</dbReference>
<protein>
    <recommendedName>
        <fullName evidence="4">Recombinational DNA repair protein (RecE pathway)</fullName>
    </recommendedName>
</protein>
<proteinExistence type="predicted"/>
<keyword evidence="3" id="KW-1185">Reference proteome</keyword>
<evidence type="ECO:0000313" key="3">
    <source>
        <dbReference type="Proteomes" id="UP000003860"/>
    </source>
</evidence>
<organism evidence="2 3">
    <name type="scientific">Ruminiclostridium papyrosolvens DSM 2782</name>
    <dbReference type="NCBI Taxonomy" id="588581"/>
    <lineage>
        <taxon>Bacteria</taxon>
        <taxon>Bacillati</taxon>
        <taxon>Bacillota</taxon>
        <taxon>Clostridia</taxon>
        <taxon>Eubacteriales</taxon>
        <taxon>Oscillospiraceae</taxon>
        <taxon>Ruminiclostridium</taxon>
    </lineage>
</organism>
<dbReference type="EMBL" id="ACXX02000009">
    <property type="protein sequence ID" value="EGD47082.1"/>
    <property type="molecule type" value="Genomic_DNA"/>
</dbReference>
<dbReference type="STRING" id="588581.Cpap_1474"/>
<name>F1TEB6_9FIRM</name>
<dbReference type="AlphaFoldDB" id="F1TEB6"/>
<evidence type="ECO:0000256" key="1">
    <source>
        <dbReference type="SAM" id="MobiDB-lite"/>
    </source>
</evidence>
<accession>F1TEB6</accession>
<sequence length="345" mass="39245">MTEQNATTAVTKAAPKKLNASERFTAMVMKEFSSGVGEIQLTDFQKRLARNYFIVLDATLKTAEAKRIVKNEKTTNEKYKETLSFSWENINMEILARNVVSYARIGLDPAQKNHINMIPYKNNTTKKYDIGFIEGYRGLELKGKKYGLDIPDSVIVELVFSKDVFKPIKKSASNKIESYEFEITSPFDRGEIVGGFYYHIFSGNPEHNKLVIFNLHDIEKRKPQYASVEFWGGEKDKWENGKKVGTEKVEGWYEQMCHKTISRAAYSDITIDSQKIDDDYMRLKQNEIAFAEAELAEEVDKEMCSETIDVSGAVDVESQPVNDSGPEPELQSENTQDGSQNGPKF</sequence>
<comment type="caution">
    <text evidence="2">The sequence shown here is derived from an EMBL/GenBank/DDBJ whole genome shotgun (WGS) entry which is preliminary data.</text>
</comment>
<dbReference type="RefSeq" id="WP_004620076.1">
    <property type="nucleotide sequence ID" value="NZ_ACXX02000009.1"/>
</dbReference>
<reference evidence="2" key="2">
    <citation type="submission" date="2011-01" db="EMBL/GenBank/DDBJ databases">
        <title>The Non-contiguous Finished genome of Clostridium papyrosolvens.</title>
        <authorList>
            <person name="Lucas S."/>
            <person name="Copeland A."/>
            <person name="Lapidus A."/>
            <person name="Cheng J.-F."/>
            <person name="Goodwin L."/>
            <person name="Pitluck S."/>
            <person name="Misra M."/>
            <person name="Chertkov O."/>
            <person name="Detter J.C."/>
            <person name="Han C."/>
            <person name="Tapia R."/>
            <person name="Land M."/>
            <person name="Hauser L."/>
            <person name="Kyrpides N."/>
            <person name="Ivanova N."/>
            <person name="Pagani I."/>
            <person name="Mouttaki H."/>
            <person name="He Z."/>
            <person name="Zhou J."/>
            <person name="Hemme C.L."/>
            <person name="Woyke T."/>
        </authorList>
    </citation>
    <scope>NUCLEOTIDE SEQUENCE [LARGE SCALE GENOMIC DNA]</scope>
    <source>
        <strain evidence="2">DSM 2782</strain>
    </source>
</reference>
<reference evidence="2" key="1">
    <citation type="submission" date="2009-07" db="EMBL/GenBank/DDBJ databases">
        <authorList>
            <consortium name="US DOE Joint Genome Institute (JGI-PGF)"/>
            <person name="Lucas S."/>
            <person name="Copeland A."/>
            <person name="Lapidus A."/>
            <person name="Glavina del Rio T."/>
            <person name="Tice H."/>
            <person name="Bruce D."/>
            <person name="Goodwin L."/>
            <person name="Pitluck S."/>
            <person name="Larimer F."/>
            <person name="Land M.L."/>
            <person name="Mouttaki H."/>
            <person name="He Z."/>
            <person name="Zhou J."/>
            <person name="Hemme C.L."/>
        </authorList>
    </citation>
    <scope>NUCLEOTIDE SEQUENCE</scope>
    <source>
        <strain evidence="2">DSM 2782</strain>
    </source>
</reference>
<dbReference type="OrthoDB" id="1045432at2"/>
<feature type="compositionally biased region" description="Polar residues" evidence="1">
    <location>
        <begin position="331"/>
        <end position="345"/>
    </location>
</feature>
<gene>
    <name evidence="2" type="ORF">Cpap_1474</name>
</gene>
<evidence type="ECO:0008006" key="4">
    <source>
        <dbReference type="Google" id="ProtNLM"/>
    </source>
</evidence>